<proteinExistence type="predicted"/>
<protein>
    <recommendedName>
        <fullName evidence="3">Phage tail protein</fullName>
    </recommendedName>
</protein>
<dbReference type="Proteomes" id="UP000195440">
    <property type="component" value="Unassembled WGS sequence"/>
</dbReference>
<organism evidence="1 2">
    <name type="scientific">Pseudomonas caspiana</name>
    <dbReference type="NCBI Taxonomy" id="1451454"/>
    <lineage>
        <taxon>Bacteria</taxon>
        <taxon>Pseudomonadati</taxon>
        <taxon>Pseudomonadota</taxon>
        <taxon>Gammaproteobacteria</taxon>
        <taxon>Pseudomonadales</taxon>
        <taxon>Pseudomonadaceae</taxon>
        <taxon>Pseudomonas</taxon>
    </lineage>
</organism>
<dbReference type="EMBL" id="LOHF01000002">
    <property type="protein sequence ID" value="OUM75303.1"/>
    <property type="molecule type" value="Genomic_DNA"/>
</dbReference>
<comment type="caution">
    <text evidence="1">The sequence shown here is derived from an EMBL/GenBank/DDBJ whole genome shotgun (WGS) entry which is preliminary data.</text>
</comment>
<accession>A0A1Y3PCI0</accession>
<name>A0A1Y3PCI0_9PSED</name>
<dbReference type="AlphaFoldDB" id="A0A1Y3PCI0"/>
<gene>
    <name evidence="1" type="ORF">AUC60_03645</name>
</gene>
<sequence>MPDIGLVNGQFVDEDITTGQAGTYIPSSWGNAVTQEIINVIESAELEPREGQNNQLALAIEQLITDNLAGAATEEKSGVAKIATQTQVDTGTDDSTIVTPKKLAEKASVGIKGSFSNLRISTTGVSAVITITADRLVVEGPHLTMRTLSDISLSCNFTAAGLNGLDTGVSAGSTWYFVHVIHNPVTHAIASLLSLSKSAPVLPADFTHAARVGAIRTDATSNKYPLSVSQFGNKVRYELVAGSNIVAYPTVASGTANAAVIASLNSFVPETAARASLVAGTTSGYVGFAPVGAALATPGNGYLSPAQVNGFPYVGGYNQSSPVPTATGDINLKTMSVMYCSSSSVGILQCMGWEDNL</sequence>
<evidence type="ECO:0000313" key="2">
    <source>
        <dbReference type="Proteomes" id="UP000195440"/>
    </source>
</evidence>
<keyword evidence="2" id="KW-1185">Reference proteome</keyword>
<reference evidence="1 2" key="1">
    <citation type="journal article" date="2017" name="Syst. Appl. Microbiol.">
        <title>Pseudomonas caspiana sp. nov., a citrus pathogen in the Pseudomonas syringae phylogenetic group.</title>
        <authorList>
            <person name="Busquets A."/>
            <person name="Gomila M."/>
            <person name="Beiki F."/>
            <person name="Mulet M."/>
            <person name="Rahimian H."/>
            <person name="Garcia-Valdes E."/>
            <person name="Lalucat J."/>
        </authorList>
    </citation>
    <scope>NUCLEOTIDE SEQUENCE [LARGE SCALE GENOMIC DNA]</scope>
    <source>
        <strain evidence="1 2">FBF102</strain>
    </source>
</reference>
<evidence type="ECO:0008006" key="3">
    <source>
        <dbReference type="Google" id="ProtNLM"/>
    </source>
</evidence>
<evidence type="ECO:0000313" key="1">
    <source>
        <dbReference type="EMBL" id="OUM75303.1"/>
    </source>
</evidence>